<dbReference type="PANTHER" id="PTHR44591">
    <property type="entry name" value="STRESS RESPONSE REGULATOR PROTEIN 1"/>
    <property type="match status" value="1"/>
</dbReference>
<protein>
    <submittedName>
        <fullName evidence="2">Sporulation initiation phosphotransferase F</fullName>
        <ecNumber evidence="2">2.7.-.-</ecNumber>
    </submittedName>
</protein>
<proteinExistence type="predicted"/>
<keyword evidence="1" id="KW-0597">Phosphoprotein</keyword>
<dbReference type="eggNOG" id="COG0784">
    <property type="taxonomic scope" value="Bacteria"/>
</dbReference>
<evidence type="ECO:0000256" key="1">
    <source>
        <dbReference type="ARBA" id="ARBA00022553"/>
    </source>
</evidence>
<name>V2QIV8_9BACT</name>
<organism evidence="2 3">
    <name type="scientific">Mucispirillum schaedleri ASF457</name>
    <dbReference type="NCBI Taxonomy" id="1379858"/>
    <lineage>
        <taxon>Bacteria</taxon>
        <taxon>Pseudomonadati</taxon>
        <taxon>Deferribacterota</taxon>
        <taxon>Deferribacteres</taxon>
        <taxon>Deferribacterales</taxon>
        <taxon>Mucispirillaceae</taxon>
        <taxon>Mucispirillum</taxon>
    </lineage>
</organism>
<reference evidence="2" key="3">
    <citation type="submission" date="2022-06" db="EMBL/GenBank/DDBJ databases">
        <title>Resources to Facilitate Use of the Altered Schaedler Flora (ASF) Mouse Model to Study Microbiome Function.</title>
        <authorList>
            <person name="Proctor A."/>
            <person name="Parvinroo S."/>
            <person name="Richie T."/>
            <person name="Jia X."/>
            <person name="Lee S.T.M."/>
            <person name="Karp P.D."/>
            <person name="Paley S."/>
            <person name="Kostic A.D."/>
            <person name="Pierre J.F."/>
            <person name="Wannemuehler M.J."/>
            <person name="Phillips G.J."/>
        </authorList>
    </citation>
    <scope>NUCLEOTIDE SEQUENCE</scope>
    <source>
        <strain evidence="2">ASF457</strain>
    </source>
</reference>
<evidence type="ECO:0000313" key="3">
    <source>
        <dbReference type="Proteomes" id="UP000017429"/>
    </source>
</evidence>
<accession>V2QIV8</accession>
<dbReference type="GO" id="GO:0000160">
    <property type="term" value="P:phosphorelay signal transduction system"/>
    <property type="evidence" value="ECO:0007669"/>
    <property type="project" value="InterPro"/>
</dbReference>
<gene>
    <name evidence="2" type="primary">spo0F</name>
    <name evidence="2" type="ORF">N508_000794</name>
</gene>
<keyword evidence="3" id="KW-1185">Reference proteome</keyword>
<dbReference type="Proteomes" id="UP000017429">
    <property type="component" value="Chromosome"/>
</dbReference>
<dbReference type="EMBL" id="CP097562">
    <property type="protein sequence ID" value="USF23727.1"/>
    <property type="molecule type" value="Genomic_DNA"/>
</dbReference>
<dbReference type="RefSeq" id="WP_023275099.1">
    <property type="nucleotide sequence ID" value="NZ_CP097562.1"/>
</dbReference>
<dbReference type="GO" id="GO:0016740">
    <property type="term" value="F:transferase activity"/>
    <property type="evidence" value="ECO:0007669"/>
    <property type="project" value="UniProtKB-KW"/>
</dbReference>
<dbReference type="KEGG" id="msch:N508_000794"/>
<sequence>MAYNILLVDDEEDIRFLFSSVLKEEGYNTFEASNSAECFKILETEKIDLCLLDIKLKGESGIDILQRIVKEYKGMKTILATAYSAYQDDFSTWSADGYWVKSQDTDSLKEEVKKVLAKES</sequence>
<reference evidence="2" key="1">
    <citation type="journal article" date="2014" name="Genome Announc.">
        <title>Draft genome sequences of the altered schaedler flora, a defined bacterial community from gnotobiotic mice.</title>
        <authorList>
            <person name="Wannemuehler M.J."/>
            <person name="Overstreet A.M."/>
            <person name="Ward D.V."/>
            <person name="Phillips G.J."/>
        </authorList>
    </citation>
    <scope>NUCLEOTIDE SEQUENCE</scope>
    <source>
        <strain evidence="2">ASF457</strain>
    </source>
</reference>
<dbReference type="InterPro" id="IPR050595">
    <property type="entry name" value="Bact_response_regulator"/>
</dbReference>
<dbReference type="InterPro" id="IPR001789">
    <property type="entry name" value="Sig_transdc_resp-reg_receiver"/>
</dbReference>
<dbReference type="PANTHER" id="PTHR44591:SF18">
    <property type="entry name" value="REGULATORY PROTEIN"/>
    <property type="match status" value="1"/>
</dbReference>
<keyword evidence="2" id="KW-0808">Transferase</keyword>
<evidence type="ECO:0000313" key="2">
    <source>
        <dbReference type="EMBL" id="USF23727.1"/>
    </source>
</evidence>
<dbReference type="AlphaFoldDB" id="V2QIV8"/>
<dbReference type="InterPro" id="IPR011006">
    <property type="entry name" value="CheY-like_superfamily"/>
</dbReference>
<dbReference type="OrthoDB" id="9788090at2"/>
<dbReference type="SUPFAM" id="SSF52172">
    <property type="entry name" value="CheY-like"/>
    <property type="match status" value="1"/>
</dbReference>
<reference evidence="2" key="2">
    <citation type="submission" date="2022-05" db="EMBL/GenBank/DDBJ databases">
        <authorList>
            <person name="Proctor A.L."/>
            <person name="Phillips G.J."/>
            <person name="Wannemuehler M.J."/>
        </authorList>
    </citation>
    <scope>NUCLEOTIDE SEQUENCE</scope>
    <source>
        <strain evidence="2">ASF457</strain>
    </source>
</reference>
<dbReference type="EC" id="2.7.-.-" evidence="2"/>
<dbReference type="SMART" id="SM00448">
    <property type="entry name" value="REC"/>
    <property type="match status" value="1"/>
</dbReference>
<dbReference type="Pfam" id="PF00072">
    <property type="entry name" value="Response_reg"/>
    <property type="match status" value="1"/>
</dbReference>
<dbReference type="PROSITE" id="PS50110">
    <property type="entry name" value="RESPONSE_REGULATORY"/>
    <property type="match status" value="1"/>
</dbReference>
<dbReference type="Gene3D" id="3.40.50.2300">
    <property type="match status" value="1"/>
</dbReference>